<comment type="caution">
    <text evidence="2">The sequence shown here is derived from an EMBL/GenBank/DDBJ whole genome shotgun (WGS) entry which is preliminary data.</text>
</comment>
<sequence>MRGMTLISFMLAGMTVLNSLSVRADADAQYKAGSDYAHQIKGQGESSLKNFNPTATLPGYTASPTEKKYYGGVTASGDGALKADGTQTWTTNEATRAVTDSFINNPKETISPDAPFVQASKDVQSRADTIIGKTGQTQCSAQNINRSEFTNYTCERDLLVEQACTRTASITGDWKETTENKTYTVTSFNFSRSGKQIVFSFTAPQEGLILSGSLTIKAGYAFLNSKMNLLNTTFNSSLLTGQSNTVSLSGAAGMRLSEGQFLSGTSCSGNGSCIGTVDDHIYNSFLNGSSTMTLKLYMQVKSRVWIPRVEWGESCPFSKSEGTLKKTECIEPGSTKTVVVEGKSYQVTQACWKYKDTYMTQSADNGTCKTYMNNPACTLASRTCAFTAEDGSGCLHEYATYSCETRTSGQVMICGGDTFCLDGDCERAQNGKNNDFAPVVSALAALAAAGKDVAELNAANVRAFTGSAKFCKKFAAGFSNCCKDSGWGQDVGLASCSTEEKALGKAKEKKLTVSVGEFCSKKVLGVCLEKKRGYCQFDSKLAQIVQQQGRNGQLHIGFGKAKSPDCRGITQTELQQIKFDKLDFTNFYEDLQNNQNIPDNNALTQRIREQIAAQLKSQ</sequence>
<dbReference type="AlphaFoldDB" id="A0A5U3R4B1"/>
<dbReference type="NCBIfam" id="NF009011">
    <property type="entry name" value="PRK12355.1-5"/>
    <property type="match status" value="1"/>
</dbReference>
<keyword evidence="1" id="KW-0732">Signal</keyword>
<protein>
    <submittedName>
        <fullName evidence="2">Type-F conjugative transfer system mating-pair stabilization protein TraN</fullName>
    </submittedName>
</protein>
<accession>A0A5U3R4B1</accession>
<dbReference type="NCBIfam" id="NF009016">
    <property type="entry name" value="PRK12355.3-2"/>
    <property type="match status" value="1"/>
</dbReference>
<organism evidence="2">
    <name type="scientific">Salmonella enterica</name>
    <name type="common">Salmonella choleraesuis</name>
    <dbReference type="NCBI Taxonomy" id="28901"/>
    <lineage>
        <taxon>Bacteria</taxon>
        <taxon>Pseudomonadati</taxon>
        <taxon>Pseudomonadota</taxon>
        <taxon>Gammaproteobacteria</taxon>
        <taxon>Enterobacterales</taxon>
        <taxon>Enterobacteriaceae</taxon>
        <taxon>Salmonella</taxon>
    </lineage>
</organism>
<reference evidence="2" key="1">
    <citation type="submission" date="2018-07" db="EMBL/GenBank/DDBJ databases">
        <authorList>
            <consortium name="GenomeTrakr network: Whole genome sequencing for foodborne pathogen traceback"/>
        </authorList>
    </citation>
    <scope>NUCLEOTIDE SEQUENCE</scope>
    <source>
        <strain evidence="2">TX-883888.SUB.3</strain>
    </source>
</reference>
<dbReference type="EMBL" id="AAGMPN010000032">
    <property type="protein sequence ID" value="EBP6409685.1"/>
    <property type="molecule type" value="Genomic_DNA"/>
</dbReference>
<evidence type="ECO:0000256" key="1">
    <source>
        <dbReference type="SAM" id="SignalP"/>
    </source>
</evidence>
<feature type="chain" id="PRO_5026316934" evidence="1">
    <location>
        <begin position="25"/>
        <end position="618"/>
    </location>
</feature>
<proteinExistence type="predicted"/>
<dbReference type="InterPro" id="IPR014121">
    <property type="entry name" value="TraN_Ftype"/>
</dbReference>
<dbReference type="NCBIfam" id="TIGR02750">
    <property type="entry name" value="TraN_Ftype"/>
    <property type="match status" value="1"/>
</dbReference>
<dbReference type="Pfam" id="PF06986">
    <property type="entry name" value="F_T4SS_TraN"/>
    <property type="match status" value="1"/>
</dbReference>
<name>A0A5U3R4B1_SALER</name>
<evidence type="ECO:0000313" key="2">
    <source>
        <dbReference type="EMBL" id="EBP6409685.1"/>
    </source>
</evidence>
<feature type="signal peptide" evidence="1">
    <location>
        <begin position="1"/>
        <end position="24"/>
    </location>
</feature>
<gene>
    <name evidence="2" type="primary">traN</name>
    <name evidence="2" type="ORF">ABC99_11100</name>
</gene>